<dbReference type="EMBL" id="BBMN01000006">
    <property type="protein sequence ID" value="GAL05209.1"/>
    <property type="molecule type" value="Genomic_DNA"/>
</dbReference>
<name>A0A090QTN4_9GAMM</name>
<protein>
    <submittedName>
        <fullName evidence="1">Uncharacterized protein</fullName>
    </submittedName>
</protein>
<gene>
    <name evidence="1" type="ORF">JCM19237_3592</name>
</gene>
<dbReference type="AlphaFoldDB" id="A0A090QTN4"/>
<organism evidence="1 2">
    <name type="scientific">Photobacterium aphoticum</name>
    <dbReference type="NCBI Taxonomy" id="754436"/>
    <lineage>
        <taxon>Bacteria</taxon>
        <taxon>Pseudomonadati</taxon>
        <taxon>Pseudomonadota</taxon>
        <taxon>Gammaproteobacteria</taxon>
        <taxon>Vibrionales</taxon>
        <taxon>Vibrionaceae</taxon>
        <taxon>Photobacterium</taxon>
    </lineage>
</organism>
<evidence type="ECO:0000313" key="2">
    <source>
        <dbReference type="Proteomes" id="UP000029227"/>
    </source>
</evidence>
<sequence length="73" mass="7702">MLNHDIQHLLLLWRQCHVNCSRSCRFYSFAASTTGLAAGAAFTVSAVGAFFTTGCAAAGFAATAAPFQALLQF</sequence>
<reference evidence="1 2" key="1">
    <citation type="journal article" date="2014" name="Genome Announc.">
        <title>Draft Genome Sequences of Two Vibrionaceae Species, Vibrio ponticus C121 and Photobacterium aphoticum C119, Isolated as Coral Reef Microbiota.</title>
        <authorList>
            <person name="Al-saari N."/>
            <person name="Meirelles P.M."/>
            <person name="Mino S."/>
            <person name="Suda W."/>
            <person name="Oshima K."/>
            <person name="Hattori M."/>
            <person name="Ohkuma M."/>
            <person name="Thompson F.L."/>
            <person name="Gomez-Gil B."/>
            <person name="Sawabe T."/>
            <person name="Sawabe T."/>
        </authorList>
    </citation>
    <scope>NUCLEOTIDE SEQUENCE [LARGE SCALE GENOMIC DNA]</scope>
    <source>
        <strain evidence="1 2">JCM 19237</strain>
    </source>
</reference>
<dbReference type="Proteomes" id="UP000029227">
    <property type="component" value="Unassembled WGS sequence"/>
</dbReference>
<comment type="caution">
    <text evidence="1">The sequence shown here is derived from an EMBL/GenBank/DDBJ whole genome shotgun (WGS) entry which is preliminary data.</text>
</comment>
<proteinExistence type="predicted"/>
<accession>A0A090QTN4</accession>
<evidence type="ECO:0000313" key="1">
    <source>
        <dbReference type="EMBL" id="GAL05209.1"/>
    </source>
</evidence>